<dbReference type="AlphaFoldDB" id="A0A0C9XIW9"/>
<sequence>YPQLHYMGLDYLMIPGLSYNLQSMIFSQGRLPLSHVRSCLSVQSPCASMCLGGWSLRGYVQDSNVKAVAVSVEVPENAAEDELAADWDAILD</sequence>
<protein>
    <submittedName>
        <fullName evidence="1">Uncharacterized protein</fullName>
    </submittedName>
</protein>
<reference evidence="2" key="2">
    <citation type="submission" date="2015-01" db="EMBL/GenBank/DDBJ databases">
        <title>Evolutionary Origins and Diversification of the Mycorrhizal Mutualists.</title>
        <authorList>
            <consortium name="DOE Joint Genome Institute"/>
            <consortium name="Mycorrhizal Genomics Consortium"/>
            <person name="Kohler A."/>
            <person name="Kuo A."/>
            <person name="Nagy L.G."/>
            <person name="Floudas D."/>
            <person name="Copeland A."/>
            <person name="Barry K.W."/>
            <person name="Cichocki N."/>
            <person name="Veneault-Fourrey C."/>
            <person name="LaButti K."/>
            <person name="Lindquist E.A."/>
            <person name="Lipzen A."/>
            <person name="Lundell T."/>
            <person name="Morin E."/>
            <person name="Murat C."/>
            <person name="Riley R."/>
            <person name="Ohm R."/>
            <person name="Sun H."/>
            <person name="Tunlid A."/>
            <person name="Henrissat B."/>
            <person name="Grigoriev I.V."/>
            <person name="Hibbett D.S."/>
            <person name="Martin F."/>
        </authorList>
    </citation>
    <scope>NUCLEOTIDE SEQUENCE [LARGE SCALE GENOMIC DNA]</scope>
    <source>
        <strain evidence="2">LaAM-08-1</strain>
    </source>
</reference>
<feature type="non-terminal residue" evidence="1">
    <location>
        <position position="1"/>
    </location>
</feature>
<dbReference type="OrthoDB" id="1715602at2759"/>
<dbReference type="HOGENOM" id="CLU_009123_11_0_1"/>
<reference evidence="1 2" key="1">
    <citation type="submission" date="2014-04" db="EMBL/GenBank/DDBJ databases">
        <authorList>
            <consortium name="DOE Joint Genome Institute"/>
            <person name="Kuo A."/>
            <person name="Kohler A."/>
            <person name="Nagy L.G."/>
            <person name="Floudas D."/>
            <person name="Copeland A."/>
            <person name="Barry K.W."/>
            <person name="Cichocki N."/>
            <person name="Veneault-Fourrey C."/>
            <person name="LaButti K."/>
            <person name="Lindquist E.A."/>
            <person name="Lipzen A."/>
            <person name="Lundell T."/>
            <person name="Morin E."/>
            <person name="Murat C."/>
            <person name="Sun H."/>
            <person name="Tunlid A."/>
            <person name="Henrissat B."/>
            <person name="Grigoriev I.V."/>
            <person name="Hibbett D.S."/>
            <person name="Martin F."/>
            <person name="Nordberg H.P."/>
            <person name="Cantor M.N."/>
            <person name="Hua S.X."/>
        </authorList>
    </citation>
    <scope>NUCLEOTIDE SEQUENCE [LARGE SCALE GENOMIC DNA]</scope>
    <source>
        <strain evidence="1 2">LaAM-08-1</strain>
    </source>
</reference>
<keyword evidence="2" id="KW-1185">Reference proteome</keyword>
<dbReference type="EMBL" id="KN838731">
    <property type="protein sequence ID" value="KIJ96172.1"/>
    <property type="molecule type" value="Genomic_DNA"/>
</dbReference>
<organism evidence="1 2">
    <name type="scientific">Laccaria amethystina LaAM-08-1</name>
    <dbReference type="NCBI Taxonomy" id="1095629"/>
    <lineage>
        <taxon>Eukaryota</taxon>
        <taxon>Fungi</taxon>
        <taxon>Dikarya</taxon>
        <taxon>Basidiomycota</taxon>
        <taxon>Agaricomycotina</taxon>
        <taxon>Agaricomycetes</taxon>
        <taxon>Agaricomycetidae</taxon>
        <taxon>Agaricales</taxon>
        <taxon>Agaricineae</taxon>
        <taxon>Hydnangiaceae</taxon>
        <taxon>Laccaria</taxon>
    </lineage>
</organism>
<proteinExistence type="predicted"/>
<evidence type="ECO:0000313" key="2">
    <source>
        <dbReference type="Proteomes" id="UP000054477"/>
    </source>
</evidence>
<name>A0A0C9XIW9_9AGAR</name>
<evidence type="ECO:0000313" key="1">
    <source>
        <dbReference type="EMBL" id="KIJ96172.1"/>
    </source>
</evidence>
<dbReference type="Proteomes" id="UP000054477">
    <property type="component" value="Unassembled WGS sequence"/>
</dbReference>
<accession>A0A0C9XIW9</accession>
<gene>
    <name evidence="1" type="ORF">K443DRAFT_107690</name>
</gene>
<feature type="non-terminal residue" evidence="1">
    <location>
        <position position="92"/>
    </location>
</feature>